<keyword evidence="1" id="KW-0812">Transmembrane</keyword>
<feature type="transmembrane region" description="Helical" evidence="1">
    <location>
        <begin position="102"/>
        <end position="121"/>
    </location>
</feature>
<feature type="transmembrane region" description="Helical" evidence="1">
    <location>
        <begin position="6"/>
        <end position="24"/>
    </location>
</feature>
<accession>A0ABT5VMR6</accession>
<dbReference type="EMBL" id="JAOTPO010000017">
    <property type="protein sequence ID" value="MDE5415559.1"/>
    <property type="molecule type" value="Genomic_DNA"/>
</dbReference>
<organism evidence="2 3">
    <name type="scientific">Alkalihalobacterium chitinilyticum</name>
    <dbReference type="NCBI Taxonomy" id="2980103"/>
    <lineage>
        <taxon>Bacteria</taxon>
        <taxon>Bacillati</taxon>
        <taxon>Bacillota</taxon>
        <taxon>Bacilli</taxon>
        <taxon>Bacillales</taxon>
        <taxon>Bacillaceae</taxon>
        <taxon>Alkalihalobacterium</taxon>
    </lineage>
</organism>
<feature type="transmembrane region" description="Helical" evidence="1">
    <location>
        <begin position="188"/>
        <end position="206"/>
    </location>
</feature>
<feature type="transmembrane region" description="Helical" evidence="1">
    <location>
        <begin position="429"/>
        <end position="450"/>
    </location>
</feature>
<dbReference type="Proteomes" id="UP001148125">
    <property type="component" value="Unassembled WGS sequence"/>
</dbReference>
<keyword evidence="1" id="KW-1133">Transmembrane helix</keyword>
<proteinExistence type="predicted"/>
<feature type="transmembrane region" description="Helical" evidence="1">
    <location>
        <begin position="462"/>
        <end position="479"/>
    </location>
</feature>
<gene>
    <name evidence="2" type="ORF">N7Z68_19620</name>
</gene>
<evidence type="ECO:0000256" key="1">
    <source>
        <dbReference type="SAM" id="Phobius"/>
    </source>
</evidence>
<feature type="transmembrane region" description="Helical" evidence="1">
    <location>
        <begin position="60"/>
        <end position="81"/>
    </location>
</feature>
<name>A0ABT5VMR6_9BACI</name>
<dbReference type="RefSeq" id="WP_275120162.1">
    <property type="nucleotide sequence ID" value="NZ_JAOTPO010000017.1"/>
</dbReference>
<feature type="transmembrane region" description="Helical" evidence="1">
    <location>
        <begin position="127"/>
        <end position="151"/>
    </location>
</feature>
<keyword evidence="3" id="KW-1185">Reference proteome</keyword>
<evidence type="ECO:0000313" key="2">
    <source>
        <dbReference type="EMBL" id="MDE5415559.1"/>
    </source>
</evidence>
<comment type="caution">
    <text evidence="2">The sequence shown here is derived from an EMBL/GenBank/DDBJ whole genome shotgun (WGS) entry which is preliminary data.</text>
</comment>
<reference evidence="2" key="1">
    <citation type="submission" date="2024-05" db="EMBL/GenBank/DDBJ databases">
        <title>Alkalihalobacillus sp. strain MEB203 novel alkaliphilic bacterium from Lonar Lake, India.</title>
        <authorList>
            <person name="Joshi A."/>
            <person name="Thite S."/>
            <person name="Mengade P."/>
        </authorList>
    </citation>
    <scope>NUCLEOTIDE SEQUENCE</scope>
    <source>
        <strain evidence="2">MEB 203</strain>
    </source>
</reference>
<feature type="transmembrane region" description="Helical" evidence="1">
    <location>
        <begin position="250"/>
        <end position="272"/>
    </location>
</feature>
<sequence length="480" mass="50802">MELTAAHWMYLIGTCIIIMTMLFRQNVVVPALLMTFFVGWIYSGSFLMGVQSIFNASLTAAAELFNIFLIIAIMTALLHALKAIGSDEQMIVPFQKVMKNGHLSFWILVFVTYALSLFFWPAPAVPLIGALLIPVAIRAGLPPIGAAIAISLAGHGMALSSDFVIRVAPGLTASSAGLDVAAITDKTLILSLITGAVALSIAYFMIRKSIVKPSKENLIKWEQNDEDDQEQDQAISPPEQNEVAKSKYSFLFALIVPLTFLAIIVYVVLATFSNAVPSIESGAGASLIGGIAVILIIGAAFAKNVKSSLKNVADHITKGFMFAFKVMGVVIPIAGFFFIGSGDFAAKIFRLEDPDQAPAFLFDLVQAGQHAIPENAFITGFGVLLLGMISGLDGSGFSALPLIGSLSDALSQSIGVDGTTLASIGQMGAIWVGGGTLIAWSPIIAIAGFAKIPVMDLVRKSFIPVIIGLIVSTVVALMFL</sequence>
<keyword evidence="1" id="KW-0472">Membrane</keyword>
<feature type="transmembrane region" description="Helical" evidence="1">
    <location>
        <begin position="31"/>
        <end position="54"/>
    </location>
</feature>
<feature type="transmembrane region" description="Helical" evidence="1">
    <location>
        <begin position="284"/>
        <end position="302"/>
    </location>
</feature>
<evidence type="ECO:0008006" key="4">
    <source>
        <dbReference type="Google" id="ProtNLM"/>
    </source>
</evidence>
<evidence type="ECO:0000313" key="3">
    <source>
        <dbReference type="Proteomes" id="UP001148125"/>
    </source>
</evidence>
<feature type="transmembrane region" description="Helical" evidence="1">
    <location>
        <begin position="163"/>
        <end position="182"/>
    </location>
</feature>
<feature type="transmembrane region" description="Helical" evidence="1">
    <location>
        <begin position="322"/>
        <end position="340"/>
    </location>
</feature>
<protein>
    <recommendedName>
        <fullName evidence="4">Transporter</fullName>
    </recommendedName>
</protein>